<dbReference type="AlphaFoldDB" id="A0A504JHY6"/>
<comment type="caution">
    <text evidence="10">The sequence shown here is derived from an EMBL/GenBank/DDBJ whole genome shotgun (WGS) entry which is preliminary data.</text>
</comment>
<keyword evidence="4 8" id="KW-0547">Nucleotide-binding</keyword>
<evidence type="ECO:0000256" key="7">
    <source>
        <dbReference type="ARBA" id="ARBA00023150"/>
    </source>
</evidence>
<dbReference type="PANTHER" id="PTHR19136:SF81">
    <property type="entry name" value="MOLYBDENUM COFACTOR GUANYLYLTRANSFERASE"/>
    <property type="match status" value="1"/>
</dbReference>
<proteinExistence type="inferred from homology"/>
<comment type="domain">
    <text evidence="8">The N-terminal domain determines nucleotide recognition and specific binding, while the C-terminal domain determines the specific binding to the target protein.</text>
</comment>
<dbReference type="EC" id="2.7.7.77" evidence="8"/>
<dbReference type="Gene3D" id="3.90.550.10">
    <property type="entry name" value="Spore Coat Polysaccharide Biosynthesis Protein SpsA, Chain A"/>
    <property type="match status" value="1"/>
</dbReference>
<dbReference type="Pfam" id="PF12804">
    <property type="entry name" value="NTP_transf_3"/>
    <property type="match status" value="1"/>
</dbReference>
<comment type="cofactor">
    <cofactor evidence="8">
        <name>Mg(2+)</name>
        <dbReference type="ChEBI" id="CHEBI:18420"/>
    </cofactor>
</comment>
<dbReference type="GO" id="GO:0006777">
    <property type="term" value="P:Mo-molybdopterin cofactor biosynthetic process"/>
    <property type="evidence" value="ECO:0007669"/>
    <property type="project" value="UniProtKB-KW"/>
</dbReference>
<evidence type="ECO:0000313" key="10">
    <source>
        <dbReference type="EMBL" id="TPN87448.1"/>
    </source>
</evidence>
<dbReference type="GO" id="GO:0046872">
    <property type="term" value="F:metal ion binding"/>
    <property type="evidence" value="ECO:0007669"/>
    <property type="project" value="UniProtKB-KW"/>
</dbReference>
<evidence type="ECO:0000256" key="4">
    <source>
        <dbReference type="ARBA" id="ARBA00022741"/>
    </source>
</evidence>
<protein>
    <recommendedName>
        <fullName evidence="8">Probable molybdenum cofactor guanylyltransferase</fullName>
        <shortName evidence="8">MoCo guanylyltransferase</shortName>
        <ecNumber evidence="8">2.7.7.77</ecNumber>
    </recommendedName>
    <alternativeName>
        <fullName evidence="8">GTP:molybdopterin guanylyltransferase</fullName>
    </alternativeName>
    <alternativeName>
        <fullName evidence="8">Mo-MPT guanylyltransferase</fullName>
    </alternativeName>
    <alternativeName>
        <fullName evidence="8">Molybdopterin guanylyltransferase</fullName>
    </alternativeName>
    <alternativeName>
        <fullName evidence="8">Molybdopterin-guanine dinucleotide synthase</fullName>
        <shortName evidence="8">MGD synthase</shortName>
    </alternativeName>
</protein>
<comment type="subcellular location">
    <subcellularLocation>
        <location evidence="8">Cytoplasm</location>
    </subcellularLocation>
</comment>
<organism evidence="10 11">
    <name type="scientific">Aquimarina algicola</name>
    <dbReference type="NCBI Taxonomy" id="2589995"/>
    <lineage>
        <taxon>Bacteria</taxon>
        <taxon>Pseudomonadati</taxon>
        <taxon>Bacteroidota</taxon>
        <taxon>Flavobacteriia</taxon>
        <taxon>Flavobacteriales</taxon>
        <taxon>Flavobacteriaceae</taxon>
        <taxon>Aquimarina</taxon>
    </lineage>
</organism>
<feature type="binding site" evidence="8">
    <location>
        <position position="97"/>
    </location>
    <ligand>
        <name>GTP</name>
        <dbReference type="ChEBI" id="CHEBI:37565"/>
    </ligand>
</feature>
<keyword evidence="10" id="KW-0548">Nucleotidyltransferase</keyword>
<feature type="binding site" evidence="8">
    <location>
        <position position="68"/>
    </location>
    <ligand>
        <name>GTP</name>
        <dbReference type="ChEBI" id="CHEBI:37565"/>
    </ligand>
</feature>
<feature type="binding site" evidence="8">
    <location>
        <position position="97"/>
    </location>
    <ligand>
        <name>Mg(2+)</name>
        <dbReference type="ChEBI" id="CHEBI:18420"/>
    </ligand>
</feature>
<keyword evidence="1 8" id="KW-0963">Cytoplasm</keyword>
<dbReference type="GO" id="GO:0005737">
    <property type="term" value="C:cytoplasm"/>
    <property type="evidence" value="ECO:0007669"/>
    <property type="project" value="UniProtKB-SubCell"/>
</dbReference>
<name>A0A504JHY6_9FLAO</name>
<dbReference type="Proteomes" id="UP000315540">
    <property type="component" value="Unassembled WGS sequence"/>
</dbReference>
<dbReference type="InterPro" id="IPR013482">
    <property type="entry name" value="Molybde_CF_guanTrfase"/>
</dbReference>
<dbReference type="HAMAP" id="MF_00316">
    <property type="entry name" value="MobA"/>
    <property type="match status" value="1"/>
</dbReference>
<comment type="catalytic activity">
    <reaction evidence="8">
        <text>Mo-molybdopterin + GTP + H(+) = Mo-molybdopterin guanine dinucleotide + diphosphate</text>
        <dbReference type="Rhea" id="RHEA:34243"/>
        <dbReference type="ChEBI" id="CHEBI:15378"/>
        <dbReference type="ChEBI" id="CHEBI:33019"/>
        <dbReference type="ChEBI" id="CHEBI:37565"/>
        <dbReference type="ChEBI" id="CHEBI:71302"/>
        <dbReference type="ChEBI" id="CHEBI:71310"/>
        <dbReference type="EC" id="2.7.7.77"/>
    </reaction>
</comment>
<accession>A0A504JHY6</accession>
<evidence type="ECO:0000256" key="3">
    <source>
        <dbReference type="ARBA" id="ARBA00022723"/>
    </source>
</evidence>
<feature type="binding site" evidence="8">
    <location>
        <position position="24"/>
    </location>
    <ligand>
        <name>GTP</name>
        <dbReference type="ChEBI" id="CHEBI:37565"/>
    </ligand>
</feature>
<dbReference type="OrthoDB" id="9788394at2"/>
<evidence type="ECO:0000256" key="2">
    <source>
        <dbReference type="ARBA" id="ARBA00022679"/>
    </source>
</evidence>
<feature type="domain" description="MobA-like NTP transferase" evidence="9">
    <location>
        <begin position="9"/>
        <end position="158"/>
    </location>
</feature>
<keyword evidence="2 8" id="KW-0808">Transferase</keyword>
<dbReference type="InterPro" id="IPR029044">
    <property type="entry name" value="Nucleotide-diphossugar_trans"/>
</dbReference>
<keyword evidence="7 8" id="KW-0501">Molybdenum cofactor biosynthesis</keyword>
<comment type="caution">
    <text evidence="8">Lacks conserved residue(s) required for the propagation of feature annotation.</text>
</comment>
<reference evidence="10 11" key="1">
    <citation type="submission" date="2019-06" db="EMBL/GenBank/DDBJ databases">
        <authorList>
            <person name="Meng X."/>
        </authorList>
    </citation>
    <scope>NUCLEOTIDE SEQUENCE [LARGE SCALE GENOMIC DNA]</scope>
    <source>
        <strain evidence="10 11">M625</strain>
    </source>
</reference>
<dbReference type="CDD" id="cd02503">
    <property type="entry name" value="MobA"/>
    <property type="match status" value="1"/>
</dbReference>
<evidence type="ECO:0000259" key="9">
    <source>
        <dbReference type="Pfam" id="PF12804"/>
    </source>
</evidence>
<evidence type="ECO:0000256" key="1">
    <source>
        <dbReference type="ARBA" id="ARBA00022490"/>
    </source>
</evidence>
<dbReference type="GO" id="GO:0061603">
    <property type="term" value="F:molybdenum cofactor guanylyltransferase activity"/>
    <property type="evidence" value="ECO:0007669"/>
    <property type="project" value="UniProtKB-EC"/>
</dbReference>
<dbReference type="RefSeq" id="WP_140592090.1">
    <property type="nucleotide sequence ID" value="NZ_VFWZ01000002.1"/>
</dbReference>
<evidence type="ECO:0000256" key="8">
    <source>
        <dbReference type="HAMAP-Rule" id="MF_00316"/>
    </source>
</evidence>
<dbReference type="EMBL" id="VFWZ01000002">
    <property type="protein sequence ID" value="TPN87448.1"/>
    <property type="molecule type" value="Genomic_DNA"/>
</dbReference>
<dbReference type="SUPFAM" id="SSF53448">
    <property type="entry name" value="Nucleotide-diphospho-sugar transferases"/>
    <property type="match status" value="1"/>
</dbReference>
<evidence type="ECO:0000256" key="5">
    <source>
        <dbReference type="ARBA" id="ARBA00022842"/>
    </source>
</evidence>
<gene>
    <name evidence="8" type="primary">mobA</name>
    <name evidence="10" type="ORF">FHK87_07655</name>
</gene>
<evidence type="ECO:0000256" key="6">
    <source>
        <dbReference type="ARBA" id="ARBA00023134"/>
    </source>
</evidence>
<evidence type="ECO:0000313" key="11">
    <source>
        <dbReference type="Proteomes" id="UP000315540"/>
    </source>
</evidence>
<comment type="function">
    <text evidence="8">Transfers a GMP moiety from GTP to Mo-molybdopterin (Mo-MPT) cofactor (Moco or molybdenum cofactor) to form Mo-molybdopterin guanine dinucleotide (Mo-MGD) cofactor.</text>
</comment>
<sequence>MNDKKNITGIILAGGKSSRMGTDKGLVLFNKKPFVHHIIKAMTPLVDSILIVSNNMAYDTFGHTRIEDLVKNSGPVAGLYTGLSYSKTSDNLVLSCDVPFITTHLLRQLLSHKEEGYDIIQFSASRKTIPLVAIYQKHCATMCEKLLQQRELRLRKLVSSVKTKTIALQEEEYNIVANINTMKDFKTIIYATHD</sequence>
<dbReference type="PANTHER" id="PTHR19136">
    <property type="entry name" value="MOLYBDENUM COFACTOR GUANYLYLTRANSFERASE"/>
    <property type="match status" value="1"/>
</dbReference>
<dbReference type="InterPro" id="IPR025877">
    <property type="entry name" value="MobA-like_NTP_Trfase"/>
</dbReference>
<comment type="similarity">
    <text evidence="8">Belongs to the MobA family.</text>
</comment>
<dbReference type="GO" id="GO:0005525">
    <property type="term" value="F:GTP binding"/>
    <property type="evidence" value="ECO:0007669"/>
    <property type="project" value="UniProtKB-UniRule"/>
</dbReference>
<keyword evidence="11" id="KW-1185">Reference proteome</keyword>
<keyword evidence="6 8" id="KW-0342">GTP-binding</keyword>
<feature type="binding site" evidence="8">
    <location>
        <begin position="12"/>
        <end position="14"/>
    </location>
    <ligand>
        <name>GTP</name>
        <dbReference type="ChEBI" id="CHEBI:37565"/>
    </ligand>
</feature>
<keyword evidence="5 8" id="KW-0460">Magnesium</keyword>
<keyword evidence="3 8" id="KW-0479">Metal-binding</keyword>